<name>A0A9P1MAH4_9PEZI</name>
<gene>
    <name evidence="3" type="ORF">PPNO1_LOCUS3452</name>
</gene>
<dbReference type="OrthoDB" id="10256606at2759"/>
<dbReference type="EMBL" id="CALLCH030000009">
    <property type="protein sequence ID" value="CAI4213708.1"/>
    <property type="molecule type" value="Genomic_DNA"/>
</dbReference>
<organism evidence="3 4">
    <name type="scientific">Parascedosporium putredinis</name>
    <dbReference type="NCBI Taxonomy" id="1442378"/>
    <lineage>
        <taxon>Eukaryota</taxon>
        <taxon>Fungi</taxon>
        <taxon>Dikarya</taxon>
        <taxon>Ascomycota</taxon>
        <taxon>Pezizomycotina</taxon>
        <taxon>Sordariomycetes</taxon>
        <taxon>Hypocreomycetidae</taxon>
        <taxon>Microascales</taxon>
        <taxon>Microascaceae</taxon>
        <taxon>Parascedosporium</taxon>
    </lineage>
</organism>
<sequence length="107" mass="12542">MVVFRPFKDEVLLARIRSSTPQGIHQLPEGCEYNHSEQLWIWNVEDDRLYFDNHEMVRVQVVDEEWHDQAPLGPLQNPEDNPPKPPYKITGSMRKEGLGACIWWDGN</sequence>
<dbReference type="InterPro" id="IPR013238">
    <property type="entry name" value="RNA_pol_III_Rbc25"/>
</dbReference>
<accession>A0A9P1MAH4</accession>
<feature type="domain" description="RNA polymerase III subunit Rpc25" evidence="2">
    <location>
        <begin position="25"/>
        <end position="104"/>
    </location>
</feature>
<dbReference type="InterPro" id="IPR012340">
    <property type="entry name" value="NA-bd_OB-fold"/>
</dbReference>
<reference evidence="3" key="1">
    <citation type="submission" date="2022-11" db="EMBL/GenBank/DDBJ databases">
        <authorList>
            <person name="Scott C."/>
            <person name="Bruce N."/>
        </authorList>
    </citation>
    <scope>NUCLEOTIDE SEQUENCE</scope>
</reference>
<evidence type="ECO:0000256" key="1">
    <source>
        <dbReference type="SAM" id="MobiDB-lite"/>
    </source>
</evidence>
<evidence type="ECO:0000313" key="3">
    <source>
        <dbReference type="EMBL" id="CAI4213708.1"/>
    </source>
</evidence>
<dbReference type="Gene3D" id="2.40.50.140">
    <property type="entry name" value="Nucleic acid-binding proteins"/>
    <property type="match status" value="1"/>
</dbReference>
<proteinExistence type="predicted"/>
<keyword evidence="4" id="KW-1185">Reference proteome</keyword>
<dbReference type="Proteomes" id="UP000838763">
    <property type="component" value="Unassembled WGS sequence"/>
</dbReference>
<comment type="caution">
    <text evidence="3">The sequence shown here is derived from an EMBL/GenBank/DDBJ whole genome shotgun (WGS) entry which is preliminary data.</text>
</comment>
<dbReference type="SUPFAM" id="SSF50249">
    <property type="entry name" value="Nucleic acid-binding proteins"/>
    <property type="match status" value="1"/>
</dbReference>
<dbReference type="AlphaFoldDB" id="A0A9P1MAH4"/>
<feature type="region of interest" description="Disordered" evidence="1">
    <location>
        <begin position="68"/>
        <end position="90"/>
    </location>
</feature>
<protein>
    <recommendedName>
        <fullName evidence="2">RNA polymerase III subunit Rpc25 domain-containing protein</fullName>
    </recommendedName>
</protein>
<evidence type="ECO:0000313" key="4">
    <source>
        <dbReference type="Proteomes" id="UP000838763"/>
    </source>
</evidence>
<dbReference type="Pfam" id="PF08292">
    <property type="entry name" value="RNA_pol_Rbc25"/>
    <property type="match status" value="1"/>
</dbReference>
<evidence type="ECO:0000259" key="2">
    <source>
        <dbReference type="Pfam" id="PF08292"/>
    </source>
</evidence>